<dbReference type="AlphaFoldDB" id="A0A8K0WY50"/>
<dbReference type="SUPFAM" id="SSF57180">
    <property type="entry name" value="Cellulose-binding domain"/>
    <property type="match status" value="1"/>
</dbReference>
<dbReference type="InterPro" id="IPR002594">
    <property type="entry name" value="GH12"/>
</dbReference>
<dbReference type="Pfam" id="PF01670">
    <property type="entry name" value="Glyco_hydro_12"/>
    <property type="match status" value="1"/>
</dbReference>
<dbReference type="SMART" id="SM00236">
    <property type="entry name" value="fCBD"/>
    <property type="match status" value="1"/>
</dbReference>
<keyword evidence="3" id="KW-0378">Hydrolase</keyword>
<dbReference type="GO" id="GO:0030248">
    <property type="term" value="F:cellulose binding"/>
    <property type="evidence" value="ECO:0007669"/>
    <property type="project" value="InterPro"/>
</dbReference>
<comment type="similarity">
    <text evidence="1 3">Belongs to the glycosyl hydrolase 12 (cellulase H) family.</text>
</comment>
<organism evidence="6 7">
    <name type="scientific">Plectosphaerella cucumerina</name>
    <dbReference type="NCBI Taxonomy" id="40658"/>
    <lineage>
        <taxon>Eukaryota</taxon>
        <taxon>Fungi</taxon>
        <taxon>Dikarya</taxon>
        <taxon>Ascomycota</taxon>
        <taxon>Pezizomycotina</taxon>
        <taxon>Sordariomycetes</taxon>
        <taxon>Hypocreomycetidae</taxon>
        <taxon>Glomerellales</taxon>
        <taxon>Plectosphaerellaceae</taxon>
        <taxon>Plectosphaerella</taxon>
    </lineage>
</organism>
<dbReference type="GO" id="GO:0008810">
    <property type="term" value="F:cellulase activity"/>
    <property type="evidence" value="ECO:0007669"/>
    <property type="project" value="InterPro"/>
</dbReference>
<dbReference type="Gene3D" id="2.60.120.180">
    <property type="match status" value="1"/>
</dbReference>
<dbReference type="Pfam" id="PF00734">
    <property type="entry name" value="CBM_1"/>
    <property type="match status" value="1"/>
</dbReference>
<dbReference type="PANTHER" id="PTHR34002:SF9">
    <property type="entry name" value="XYLOGLUCAN-SPECIFIC ENDO-BETA-1,4-GLUCANASE A"/>
    <property type="match status" value="1"/>
</dbReference>
<evidence type="ECO:0000259" key="5">
    <source>
        <dbReference type="PROSITE" id="PS51164"/>
    </source>
</evidence>
<evidence type="ECO:0000256" key="3">
    <source>
        <dbReference type="RuleBase" id="RU361163"/>
    </source>
</evidence>
<keyword evidence="3" id="KW-0119">Carbohydrate metabolism</keyword>
<protein>
    <submittedName>
        <fullName evidence="6">Concanavalin A-like lectin/glucanase domain-containing protein</fullName>
    </submittedName>
</protein>
<dbReference type="InterPro" id="IPR013319">
    <property type="entry name" value="GH11/12"/>
</dbReference>
<feature type="domain" description="CBM1" evidence="5">
    <location>
        <begin position="265"/>
        <end position="301"/>
    </location>
</feature>
<dbReference type="OrthoDB" id="95118at2759"/>
<sequence>MRLFAPLALFVALVASAPQPADSTALAKRATVCGTDDTIHTSLFNVHNFFLGTLGSQCLTVQGQFDTRLYWSTTWSWDGDASSRKSFVAAQLRKPRFIPVASIASIPTELTWSYVVSDDVVANVVYDIQGSSVCGSWMDWNVQVWLAAYGGLLPTGNLVASPTINGVVYDVYSGFSNGMRTLIFVASTTQQPFSGNLRQFLQWAVDNTNAEDSWCVFSVQAGTEAYKGTQATFTAQSLALEQKLVPGAPVPTTTVTVPAPTGTPNCSPTWGQCGGHFYTGPQCCQAESFCAFWNDWESQCIPV</sequence>
<accession>A0A8K0WY50</accession>
<dbReference type="GO" id="GO:0000272">
    <property type="term" value="P:polysaccharide catabolic process"/>
    <property type="evidence" value="ECO:0007669"/>
    <property type="project" value="UniProtKB-KW"/>
</dbReference>
<dbReference type="PROSITE" id="PS51164">
    <property type="entry name" value="CBM1_2"/>
    <property type="match status" value="1"/>
</dbReference>
<keyword evidence="2 4" id="KW-0732">Signal</keyword>
<dbReference type="PROSITE" id="PS00562">
    <property type="entry name" value="CBM1_1"/>
    <property type="match status" value="1"/>
</dbReference>
<keyword evidence="3" id="KW-0326">Glycosidase</keyword>
<dbReference type="EMBL" id="JAGPXD010000007">
    <property type="protein sequence ID" value="KAH7347283.1"/>
    <property type="molecule type" value="Genomic_DNA"/>
</dbReference>
<feature type="signal peptide" evidence="4">
    <location>
        <begin position="1"/>
        <end position="23"/>
    </location>
</feature>
<comment type="caution">
    <text evidence="6">The sequence shown here is derived from an EMBL/GenBank/DDBJ whole genome shotgun (WGS) entry which is preliminary data.</text>
</comment>
<dbReference type="GO" id="GO:0005576">
    <property type="term" value="C:extracellular region"/>
    <property type="evidence" value="ECO:0007669"/>
    <property type="project" value="InterPro"/>
</dbReference>
<feature type="chain" id="PRO_5035427529" evidence="4">
    <location>
        <begin position="24"/>
        <end position="303"/>
    </location>
</feature>
<dbReference type="SUPFAM" id="SSF49899">
    <property type="entry name" value="Concanavalin A-like lectins/glucanases"/>
    <property type="match status" value="1"/>
</dbReference>
<dbReference type="Proteomes" id="UP000813385">
    <property type="component" value="Unassembled WGS sequence"/>
</dbReference>
<evidence type="ECO:0000256" key="2">
    <source>
        <dbReference type="ARBA" id="ARBA00022729"/>
    </source>
</evidence>
<keyword evidence="3" id="KW-0624">Polysaccharide degradation</keyword>
<keyword evidence="7" id="KW-1185">Reference proteome</keyword>
<dbReference type="InterPro" id="IPR013320">
    <property type="entry name" value="ConA-like_dom_sf"/>
</dbReference>
<gene>
    <name evidence="6" type="ORF">B0T11DRAFT_359608</name>
</gene>
<dbReference type="InterPro" id="IPR035971">
    <property type="entry name" value="CBD_sf"/>
</dbReference>
<dbReference type="PANTHER" id="PTHR34002">
    <property type="entry name" value="BLR1656 PROTEIN"/>
    <property type="match status" value="1"/>
</dbReference>
<name>A0A8K0WY50_9PEZI</name>
<reference evidence="6" key="1">
    <citation type="journal article" date="2021" name="Nat. Commun.">
        <title>Genetic determinants of endophytism in the Arabidopsis root mycobiome.</title>
        <authorList>
            <person name="Mesny F."/>
            <person name="Miyauchi S."/>
            <person name="Thiergart T."/>
            <person name="Pickel B."/>
            <person name="Atanasova L."/>
            <person name="Karlsson M."/>
            <person name="Huettel B."/>
            <person name="Barry K.W."/>
            <person name="Haridas S."/>
            <person name="Chen C."/>
            <person name="Bauer D."/>
            <person name="Andreopoulos W."/>
            <person name="Pangilinan J."/>
            <person name="LaButti K."/>
            <person name="Riley R."/>
            <person name="Lipzen A."/>
            <person name="Clum A."/>
            <person name="Drula E."/>
            <person name="Henrissat B."/>
            <person name="Kohler A."/>
            <person name="Grigoriev I.V."/>
            <person name="Martin F.M."/>
            <person name="Hacquard S."/>
        </authorList>
    </citation>
    <scope>NUCLEOTIDE SEQUENCE</scope>
    <source>
        <strain evidence="6">MPI-CAGE-AT-0016</strain>
    </source>
</reference>
<evidence type="ECO:0000313" key="7">
    <source>
        <dbReference type="Proteomes" id="UP000813385"/>
    </source>
</evidence>
<evidence type="ECO:0000256" key="1">
    <source>
        <dbReference type="ARBA" id="ARBA00005519"/>
    </source>
</evidence>
<proteinExistence type="inferred from homology"/>
<dbReference type="InterPro" id="IPR000254">
    <property type="entry name" value="CBD"/>
</dbReference>
<evidence type="ECO:0000313" key="6">
    <source>
        <dbReference type="EMBL" id="KAH7347283.1"/>
    </source>
</evidence>
<evidence type="ECO:0000256" key="4">
    <source>
        <dbReference type="SAM" id="SignalP"/>
    </source>
</evidence>